<dbReference type="Proteomes" id="UP001157974">
    <property type="component" value="Unassembled WGS sequence"/>
</dbReference>
<evidence type="ECO:0000313" key="1">
    <source>
        <dbReference type="EMBL" id="KAJ8901269.1"/>
    </source>
</evidence>
<proteinExistence type="predicted"/>
<gene>
    <name evidence="1" type="ORF">NDN08_007118</name>
</gene>
<protein>
    <submittedName>
        <fullName evidence="1">Uncharacterized protein</fullName>
    </submittedName>
</protein>
<dbReference type="EMBL" id="JAMWBK010000011">
    <property type="protein sequence ID" value="KAJ8901269.1"/>
    <property type="molecule type" value="Genomic_DNA"/>
</dbReference>
<accession>A0AAV8UH33</accession>
<dbReference type="AlphaFoldDB" id="A0AAV8UH33"/>
<evidence type="ECO:0000313" key="2">
    <source>
        <dbReference type="Proteomes" id="UP001157974"/>
    </source>
</evidence>
<comment type="caution">
    <text evidence="1">The sequence shown here is derived from an EMBL/GenBank/DDBJ whole genome shotgun (WGS) entry which is preliminary data.</text>
</comment>
<name>A0AAV8UH33_9RHOD</name>
<organism evidence="1 2">
    <name type="scientific">Rhodosorus marinus</name>
    <dbReference type="NCBI Taxonomy" id="101924"/>
    <lineage>
        <taxon>Eukaryota</taxon>
        <taxon>Rhodophyta</taxon>
        <taxon>Stylonematophyceae</taxon>
        <taxon>Stylonematales</taxon>
        <taxon>Stylonemataceae</taxon>
        <taxon>Rhodosorus</taxon>
    </lineage>
</organism>
<sequence>MLRARARDLIRGGYVTRRNLSSKPGKKDKIHKNEVVIKADCEPSTSRKGSDVRVQSARRTRKFVPIGNAWTSVNSTCSSWWMDGQTEQQTLLRRGESQSPEAMVNVDTLESEEMRTSKVTEDHDIKYRQLKTPKLSLNEKISEEQSGPESKMYKVDQAFVQSNNLSLALAPEVDHSSCQRISPAEVLARAKQIDFE</sequence>
<keyword evidence="2" id="KW-1185">Reference proteome</keyword>
<reference evidence="1 2" key="1">
    <citation type="journal article" date="2023" name="Nat. Commun.">
        <title>Origin of minicircular mitochondrial genomes in red algae.</title>
        <authorList>
            <person name="Lee Y."/>
            <person name="Cho C.H."/>
            <person name="Lee Y.M."/>
            <person name="Park S.I."/>
            <person name="Yang J.H."/>
            <person name="West J.A."/>
            <person name="Bhattacharya D."/>
            <person name="Yoon H.S."/>
        </authorList>
    </citation>
    <scope>NUCLEOTIDE SEQUENCE [LARGE SCALE GENOMIC DNA]</scope>
    <source>
        <strain evidence="1 2">CCMP1338</strain>
        <tissue evidence="1">Whole cell</tissue>
    </source>
</reference>